<accession>V2WME3</accession>
<name>V2WME3_MONRO</name>
<dbReference type="AlphaFoldDB" id="V2WME3"/>
<comment type="caution">
    <text evidence="2">The sequence shown here is derived from an EMBL/GenBank/DDBJ whole genome shotgun (WGS) entry which is preliminary data.</text>
</comment>
<protein>
    <submittedName>
        <fullName evidence="2">Uncharacterized protein</fullName>
    </submittedName>
</protein>
<evidence type="ECO:0000313" key="3">
    <source>
        <dbReference type="Proteomes" id="UP000017559"/>
    </source>
</evidence>
<feature type="non-terminal residue" evidence="2">
    <location>
        <position position="1"/>
    </location>
</feature>
<dbReference type="KEGG" id="mrr:Moror_15844"/>
<evidence type="ECO:0000313" key="2">
    <source>
        <dbReference type="EMBL" id="ESK81696.1"/>
    </source>
</evidence>
<sequence>QIISSRQCVATTVYLLKKDKWHKTQAGAHHKHKGTQPGSKKKALKSYERHCLQKESGILTSTLATIEQLRKDTHTKAEKIACLETARQYQCDHPKYQEPSIC</sequence>
<proteinExistence type="predicted"/>
<reference evidence="2 3" key="1">
    <citation type="journal article" date="2014" name="BMC Genomics">
        <title>Genome and secretome analysis of the hemibiotrophic fungal pathogen, Moniliophthora roreri, which causes frosty pod rot disease of cacao: mechanisms of the biotrophic and necrotrophic phases.</title>
        <authorList>
            <person name="Meinhardt L.W."/>
            <person name="Costa G.G.L."/>
            <person name="Thomazella D.P.T."/>
            <person name="Teixeira P.J.P.L."/>
            <person name="Carazzolle M.F."/>
            <person name="Schuster S.C."/>
            <person name="Carlson J.E."/>
            <person name="Guiltinan M.J."/>
            <person name="Mieczkowski P."/>
            <person name="Farmer A."/>
            <person name="Ramaraj T."/>
            <person name="Crozier J."/>
            <person name="Davis R.E."/>
            <person name="Shao J."/>
            <person name="Melnick R.L."/>
            <person name="Pereira G.A.G."/>
            <person name="Bailey B.A."/>
        </authorList>
    </citation>
    <scope>NUCLEOTIDE SEQUENCE [LARGE SCALE GENOMIC DNA]</scope>
    <source>
        <strain evidence="2 3">MCA 2997</strain>
    </source>
</reference>
<organism evidence="2 3">
    <name type="scientific">Moniliophthora roreri (strain MCA 2997)</name>
    <name type="common">Cocoa frosty pod rot fungus</name>
    <name type="synonym">Crinipellis roreri</name>
    <dbReference type="NCBI Taxonomy" id="1381753"/>
    <lineage>
        <taxon>Eukaryota</taxon>
        <taxon>Fungi</taxon>
        <taxon>Dikarya</taxon>
        <taxon>Basidiomycota</taxon>
        <taxon>Agaricomycotina</taxon>
        <taxon>Agaricomycetes</taxon>
        <taxon>Agaricomycetidae</taxon>
        <taxon>Agaricales</taxon>
        <taxon>Marasmiineae</taxon>
        <taxon>Marasmiaceae</taxon>
        <taxon>Moniliophthora</taxon>
    </lineage>
</organism>
<feature type="region of interest" description="Disordered" evidence="1">
    <location>
        <begin position="21"/>
        <end position="43"/>
    </location>
</feature>
<gene>
    <name evidence="2" type="ORF">Moror_15844</name>
</gene>
<dbReference type="EMBL" id="AWSO01002298">
    <property type="protein sequence ID" value="ESK81696.1"/>
    <property type="molecule type" value="Genomic_DNA"/>
</dbReference>
<dbReference type="Proteomes" id="UP000017559">
    <property type="component" value="Unassembled WGS sequence"/>
</dbReference>
<keyword evidence="3" id="KW-1185">Reference proteome</keyword>
<dbReference type="HOGENOM" id="CLU_2284139_0_0_1"/>
<evidence type="ECO:0000256" key="1">
    <source>
        <dbReference type="SAM" id="MobiDB-lite"/>
    </source>
</evidence>